<gene>
    <name evidence="7" type="ORF">S7711_10325</name>
</gene>
<evidence type="ECO:0000313" key="7">
    <source>
        <dbReference type="EMBL" id="KEY63952.1"/>
    </source>
</evidence>
<dbReference type="PANTHER" id="PTHR46481">
    <property type="entry name" value="ZINC FINGER BED DOMAIN-CONTAINING PROTEIN 4"/>
    <property type="match status" value="1"/>
</dbReference>
<keyword evidence="8" id="KW-1185">Reference proteome</keyword>
<evidence type="ECO:0000256" key="5">
    <source>
        <dbReference type="ARBA" id="ARBA00023242"/>
    </source>
</evidence>
<keyword evidence="5" id="KW-0539">Nucleus</keyword>
<evidence type="ECO:0000256" key="3">
    <source>
        <dbReference type="ARBA" id="ARBA00022771"/>
    </source>
</evidence>
<evidence type="ECO:0000256" key="6">
    <source>
        <dbReference type="SAM" id="MobiDB-lite"/>
    </source>
</evidence>
<dbReference type="InterPro" id="IPR052035">
    <property type="entry name" value="ZnF_BED_domain_contain"/>
</dbReference>
<dbReference type="GO" id="GO:0005634">
    <property type="term" value="C:nucleus"/>
    <property type="evidence" value="ECO:0007669"/>
    <property type="project" value="UniProtKB-SubCell"/>
</dbReference>
<dbReference type="SUPFAM" id="SSF53098">
    <property type="entry name" value="Ribonuclease H-like"/>
    <property type="match status" value="1"/>
</dbReference>
<evidence type="ECO:0000256" key="2">
    <source>
        <dbReference type="ARBA" id="ARBA00022723"/>
    </source>
</evidence>
<dbReference type="OrthoDB" id="3942700at2759"/>
<comment type="subcellular location">
    <subcellularLocation>
        <location evidence="1">Nucleus</location>
    </subcellularLocation>
</comment>
<dbReference type="GO" id="GO:0008270">
    <property type="term" value="F:zinc ion binding"/>
    <property type="evidence" value="ECO:0007669"/>
    <property type="project" value="UniProtKB-KW"/>
</dbReference>
<evidence type="ECO:0008006" key="9">
    <source>
        <dbReference type="Google" id="ProtNLM"/>
    </source>
</evidence>
<keyword evidence="4" id="KW-0862">Zinc</keyword>
<sequence>MASESDILSSIGDSNSQTSDQLPSNFFSIMDRQYPDKNKPLAAGRKRKTKGTVLYVCRLCPKWSHGHRATAVHHIRNRHAAQLRPPPPPSPISSNQRSLPAMFASIPTPDSLRQVFNRQAYIEAIIGLLTQRRAPFSAVEWNELKDLALACNPTIGDQLITSRRQAMRHIAENHVFYRDQIKDKLAVASSPIHISTDLWTSPHRHALLAVCAQWVDQDYQLQKALLGLPECRDNHSGERQADLIMSILETFGIMSKLGYHTGDNATSNDTCLKSIARRLKENLN</sequence>
<dbReference type="InterPro" id="IPR012337">
    <property type="entry name" value="RNaseH-like_sf"/>
</dbReference>
<dbReference type="AlphaFoldDB" id="A0A084AF73"/>
<evidence type="ECO:0000313" key="8">
    <source>
        <dbReference type="Proteomes" id="UP000028045"/>
    </source>
</evidence>
<keyword evidence="2" id="KW-0479">Metal-binding</keyword>
<dbReference type="EMBL" id="KL649568">
    <property type="protein sequence ID" value="KEY63952.1"/>
    <property type="molecule type" value="Genomic_DNA"/>
</dbReference>
<keyword evidence="3" id="KW-0863">Zinc-finger</keyword>
<feature type="region of interest" description="Disordered" evidence="6">
    <location>
        <begin position="1"/>
        <end position="23"/>
    </location>
</feature>
<name>A0A084AF73_STACB</name>
<dbReference type="Proteomes" id="UP000028045">
    <property type="component" value="Unassembled WGS sequence"/>
</dbReference>
<feature type="non-terminal residue" evidence="7">
    <location>
        <position position="284"/>
    </location>
</feature>
<accession>A0A084AF73</accession>
<proteinExistence type="predicted"/>
<organism evidence="7 8">
    <name type="scientific">Stachybotrys chartarum (strain CBS 109288 / IBT 7711)</name>
    <name type="common">Toxic black mold</name>
    <name type="synonym">Stilbospora chartarum</name>
    <dbReference type="NCBI Taxonomy" id="1280523"/>
    <lineage>
        <taxon>Eukaryota</taxon>
        <taxon>Fungi</taxon>
        <taxon>Dikarya</taxon>
        <taxon>Ascomycota</taxon>
        <taxon>Pezizomycotina</taxon>
        <taxon>Sordariomycetes</taxon>
        <taxon>Hypocreomycetidae</taxon>
        <taxon>Hypocreales</taxon>
        <taxon>Stachybotryaceae</taxon>
        <taxon>Stachybotrys</taxon>
    </lineage>
</organism>
<evidence type="ECO:0000256" key="1">
    <source>
        <dbReference type="ARBA" id="ARBA00004123"/>
    </source>
</evidence>
<reference evidence="7 8" key="1">
    <citation type="journal article" date="2014" name="BMC Genomics">
        <title>Comparative genome sequencing reveals chemotype-specific gene clusters in the toxigenic black mold Stachybotrys.</title>
        <authorList>
            <person name="Semeiks J."/>
            <person name="Borek D."/>
            <person name="Otwinowski Z."/>
            <person name="Grishin N.V."/>
        </authorList>
    </citation>
    <scope>NUCLEOTIDE SEQUENCE [LARGE SCALE GENOMIC DNA]</scope>
    <source>
        <strain evidence="8">CBS 109288 / IBT 7711</strain>
    </source>
</reference>
<dbReference type="HOGENOM" id="CLU_085594_0_0_1"/>
<protein>
    <recommendedName>
        <fullName evidence="9">HAT C-terminal dimerisation domain-containing protein</fullName>
    </recommendedName>
</protein>
<dbReference type="PANTHER" id="PTHR46481:SF10">
    <property type="entry name" value="ZINC FINGER BED DOMAIN-CONTAINING PROTEIN 39"/>
    <property type="match status" value="1"/>
</dbReference>
<evidence type="ECO:0000256" key="4">
    <source>
        <dbReference type="ARBA" id="ARBA00022833"/>
    </source>
</evidence>